<dbReference type="Proteomes" id="UP000308652">
    <property type="component" value="Unassembled WGS sequence"/>
</dbReference>
<keyword evidence="3" id="KW-1185">Reference proteome</keyword>
<dbReference type="GO" id="GO:0005730">
    <property type="term" value="C:nucleolus"/>
    <property type="evidence" value="ECO:0007669"/>
    <property type="project" value="TreeGrafter"/>
</dbReference>
<evidence type="ECO:0000259" key="1">
    <source>
        <dbReference type="PROSITE" id="PS50141"/>
    </source>
</evidence>
<dbReference type="Pfam" id="PF02137">
    <property type="entry name" value="A_deamin"/>
    <property type="match status" value="1"/>
</dbReference>
<accession>A0A5C3MF64</accession>
<dbReference type="STRING" id="68775.A0A5C3MF64"/>
<sequence>MHSDEEVNSVVEDIFKIYNSLSFEPPHSQFTILASFFLTQSSNTKSKVISVSTGTKCLPGIRLSPKGEAVHDTHAEVLARRGAIRWFLEEIGRCHTNPAFMSEWICRESCGRYRLQDGVDVNLYISTPPCGDASMRFLASVQDEEMAALKDSTVFPTLDPSAASRGRDDYGRLGVLRTKPGRADSPPTFCMSCSDKITSWNVLGFQGALASRFLKPLYISSVVLGEVPIKMQDAVREDCERALWRRVGEIEDLPPEYSLHLPVIKFTDLSFVHSRTALESLPNAGGSCNDSLSWIADSGSPEILINGLKRGVCPKHRYREKSRPKVSRIAFFQLYSITLDHFSMTLRKVNNITYLDAKKESVEYQRAKQALTGSAGPFSGWVKSGTQFQMFTLNGESTIDNKMSVP</sequence>
<dbReference type="PANTHER" id="PTHR10910">
    <property type="entry name" value="EUKARYOTE SPECIFIC DSRNA BINDING PROTEIN"/>
    <property type="match status" value="1"/>
</dbReference>
<evidence type="ECO:0000313" key="3">
    <source>
        <dbReference type="Proteomes" id="UP000308652"/>
    </source>
</evidence>
<dbReference type="OrthoDB" id="10268011at2759"/>
<dbReference type="GO" id="GO:0008251">
    <property type="term" value="F:tRNA-specific adenosine deaminase activity"/>
    <property type="evidence" value="ECO:0007669"/>
    <property type="project" value="TreeGrafter"/>
</dbReference>
<dbReference type="GO" id="GO:0003726">
    <property type="term" value="F:double-stranded RNA adenosine deaminase activity"/>
    <property type="evidence" value="ECO:0007669"/>
    <property type="project" value="TreeGrafter"/>
</dbReference>
<dbReference type="GO" id="GO:0006382">
    <property type="term" value="P:adenosine to inosine editing"/>
    <property type="evidence" value="ECO:0007669"/>
    <property type="project" value="TreeGrafter"/>
</dbReference>
<dbReference type="GO" id="GO:0006396">
    <property type="term" value="P:RNA processing"/>
    <property type="evidence" value="ECO:0007669"/>
    <property type="project" value="InterPro"/>
</dbReference>
<name>A0A5C3MF64_9AGAR</name>
<protein>
    <submittedName>
        <fullName evidence="2">Adenosine deaminase/editase</fullName>
    </submittedName>
</protein>
<dbReference type="InterPro" id="IPR002466">
    <property type="entry name" value="A_deamin"/>
</dbReference>
<proteinExistence type="predicted"/>
<organism evidence="2 3">
    <name type="scientific">Crucibulum laeve</name>
    <dbReference type="NCBI Taxonomy" id="68775"/>
    <lineage>
        <taxon>Eukaryota</taxon>
        <taxon>Fungi</taxon>
        <taxon>Dikarya</taxon>
        <taxon>Basidiomycota</taxon>
        <taxon>Agaricomycotina</taxon>
        <taxon>Agaricomycetes</taxon>
        <taxon>Agaricomycetidae</taxon>
        <taxon>Agaricales</taxon>
        <taxon>Agaricineae</taxon>
        <taxon>Nidulariaceae</taxon>
        <taxon>Crucibulum</taxon>
    </lineage>
</organism>
<reference evidence="2 3" key="1">
    <citation type="journal article" date="2019" name="Nat. Ecol. Evol.">
        <title>Megaphylogeny resolves global patterns of mushroom evolution.</title>
        <authorList>
            <person name="Varga T."/>
            <person name="Krizsan K."/>
            <person name="Foldi C."/>
            <person name="Dima B."/>
            <person name="Sanchez-Garcia M."/>
            <person name="Sanchez-Ramirez S."/>
            <person name="Szollosi G.J."/>
            <person name="Szarkandi J.G."/>
            <person name="Papp V."/>
            <person name="Albert L."/>
            <person name="Andreopoulos W."/>
            <person name="Angelini C."/>
            <person name="Antonin V."/>
            <person name="Barry K.W."/>
            <person name="Bougher N.L."/>
            <person name="Buchanan P."/>
            <person name="Buyck B."/>
            <person name="Bense V."/>
            <person name="Catcheside P."/>
            <person name="Chovatia M."/>
            <person name="Cooper J."/>
            <person name="Damon W."/>
            <person name="Desjardin D."/>
            <person name="Finy P."/>
            <person name="Geml J."/>
            <person name="Haridas S."/>
            <person name="Hughes K."/>
            <person name="Justo A."/>
            <person name="Karasinski D."/>
            <person name="Kautmanova I."/>
            <person name="Kiss B."/>
            <person name="Kocsube S."/>
            <person name="Kotiranta H."/>
            <person name="LaButti K.M."/>
            <person name="Lechner B.E."/>
            <person name="Liimatainen K."/>
            <person name="Lipzen A."/>
            <person name="Lukacs Z."/>
            <person name="Mihaltcheva S."/>
            <person name="Morgado L.N."/>
            <person name="Niskanen T."/>
            <person name="Noordeloos M.E."/>
            <person name="Ohm R.A."/>
            <person name="Ortiz-Santana B."/>
            <person name="Ovrebo C."/>
            <person name="Racz N."/>
            <person name="Riley R."/>
            <person name="Savchenko A."/>
            <person name="Shiryaev A."/>
            <person name="Soop K."/>
            <person name="Spirin V."/>
            <person name="Szebenyi C."/>
            <person name="Tomsovsky M."/>
            <person name="Tulloss R.E."/>
            <person name="Uehling J."/>
            <person name="Grigoriev I.V."/>
            <person name="Vagvolgyi C."/>
            <person name="Papp T."/>
            <person name="Martin F.M."/>
            <person name="Miettinen O."/>
            <person name="Hibbett D.S."/>
            <person name="Nagy L.G."/>
        </authorList>
    </citation>
    <scope>NUCLEOTIDE SEQUENCE [LARGE SCALE GENOMIC DNA]</scope>
    <source>
        <strain evidence="2 3">CBS 166.37</strain>
    </source>
</reference>
<dbReference type="EMBL" id="ML213591">
    <property type="protein sequence ID" value="TFK43315.1"/>
    <property type="molecule type" value="Genomic_DNA"/>
</dbReference>
<feature type="domain" description="A to I editase" evidence="1">
    <location>
        <begin position="50"/>
        <end position="391"/>
    </location>
</feature>
<dbReference type="GO" id="GO:0003725">
    <property type="term" value="F:double-stranded RNA binding"/>
    <property type="evidence" value="ECO:0007669"/>
    <property type="project" value="TreeGrafter"/>
</dbReference>
<dbReference type="AlphaFoldDB" id="A0A5C3MF64"/>
<dbReference type="PANTHER" id="PTHR10910:SF62">
    <property type="entry name" value="AT07585P-RELATED"/>
    <property type="match status" value="1"/>
</dbReference>
<gene>
    <name evidence="2" type="ORF">BDQ12DRAFT_731350</name>
</gene>
<dbReference type="PROSITE" id="PS50141">
    <property type="entry name" value="A_DEAMIN_EDITASE"/>
    <property type="match status" value="1"/>
</dbReference>
<dbReference type="SMART" id="SM00552">
    <property type="entry name" value="ADEAMc"/>
    <property type="match status" value="1"/>
</dbReference>
<dbReference type="GO" id="GO:0005737">
    <property type="term" value="C:cytoplasm"/>
    <property type="evidence" value="ECO:0007669"/>
    <property type="project" value="TreeGrafter"/>
</dbReference>
<evidence type="ECO:0000313" key="2">
    <source>
        <dbReference type="EMBL" id="TFK43315.1"/>
    </source>
</evidence>